<keyword evidence="3 9" id="KW-1133">Transmembrane helix</keyword>
<dbReference type="EnsemblMetazoa" id="XM_021054837.2">
    <property type="protein sequence ID" value="XP_020910496.1"/>
    <property type="gene ID" value="LOC110248321"/>
</dbReference>
<feature type="transmembrane region" description="Helical" evidence="9">
    <location>
        <begin position="190"/>
        <end position="216"/>
    </location>
</feature>
<evidence type="ECO:0000256" key="6">
    <source>
        <dbReference type="ARBA" id="ARBA00023170"/>
    </source>
</evidence>
<dbReference type="Proteomes" id="UP000887567">
    <property type="component" value="Unplaced"/>
</dbReference>
<dbReference type="FunFam" id="1.20.1070.10:FF:000291">
    <property type="entry name" value="Predicted protein"/>
    <property type="match status" value="1"/>
</dbReference>
<name>A0A913XVH8_EXADI</name>
<dbReference type="OrthoDB" id="5964875at2759"/>
<dbReference type="InterPro" id="IPR000276">
    <property type="entry name" value="GPCR_Rhodpsn"/>
</dbReference>
<dbReference type="Pfam" id="PF00001">
    <property type="entry name" value="7tm_1"/>
    <property type="match status" value="1"/>
</dbReference>
<dbReference type="CDD" id="cd00637">
    <property type="entry name" value="7tm_classA_rhodopsin-like"/>
    <property type="match status" value="1"/>
</dbReference>
<dbReference type="PANTHER" id="PTHR45695">
    <property type="entry name" value="LEUCOKININ RECEPTOR-RELATED"/>
    <property type="match status" value="1"/>
</dbReference>
<dbReference type="GeneID" id="110248321"/>
<dbReference type="AlphaFoldDB" id="A0A913XVH8"/>
<keyword evidence="5 9" id="KW-0472">Membrane</keyword>
<dbReference type="PROSITE" id="PS50262">
    <property type="entry name" value="G_PROTEIN_RECEP_F1_2"/>
    <property type="match status" value="1"/>
</dbReference>
<dbReference type="PRINTS" id="PR00237">
    <property type="entry name" value="GPCRRHODOPSN"/>
</dbReference>
<evidence type="ECO:0000259" key="10">
    <source>
        <dbReference type="PROSITE" id="PS50262"/>
    </source>
</evidence>
<dbReference type="Gene3D" id="1.20.1070.10">
    <property type="entry name" value="Rhodopsin 7-helix transmembrane proteins"/>
    <property type="match status" value="1"/>
</dbReference>
<evidence type="ECO:0000256" key="7">
    <source>
        <dbReference type="ARBA" id="ARBA00023224"/>
    </source>
</evidence>
<feature type="transmembrane region" description="Helical" evidence="9">
    <location>
        <begin position="246"/>
        <end position="270"/>
    </location>
</feature>
<feature type="domain" description="G-protein coupled receptors family 1 profile" evidence="10">
    <location>
        <begin position="39"/>
        <end position="305"/>
    </location>
</feature>
<evidence type="ECO:0000256" key="5">
    <source>
        <dbReference type="ARBA" id="ARBA00023136"/>
    </source>
</evidence>
<keyword evidence="12" id="KW-1185">Reference proteome</keyword>
<evidence type="ECO:0000256" key="2">
    <source>
        <dbReference type="ARBA" id="ARBA00022692"/>
    </source>
</evidence>
<dbReference type="GO" id="GO:0004930">
    <property type="term" value="F:G protein-coupled receptor activity"/>
    <property type="evidence" value="ECO:0007669"/>
    <property type="project" value="UniProtKB-KW"/>
</dbReference>
<protein>
    <recommendedName>
        <fullName evidence="10">G-protein coupled receptors family 1 profile domain-containing protein</fullName>
    </recommendedName>
</protein>
<evidence type="ECO:0000256" key="1">
    <source>
        <dbReference type="ARBA" id="ARBA00004141"/>
    </source>
</evidence>
<comment type="similarity">
    <text evidence="8">Belongs to the G-protein coupled receptor 1 family.</text>
</comment>
<feature type="transmembrane region" description="Helical" evidence="9">
    <location>
        <begin position="110"/>
        <end position="128"/>
    </location>
</feature>
<sequence length="326" mass="37207">MNNMTNDSASGCSFTDKESASTILKMIAYTSISLLSLAGNTLVLAVFRKNRELRSVVFYFIANMAVSDLVLPLFAFPRAIGEIINGPLTWMLDGSIGSLSCKMATFLQDISTAVSIESLVVIALERFVSVVHSDRKSFLSSQKTRRTVLVCTWVLAILLHLPYLFVFEIVKANGKQFCLPLWSSDRRWRMTIPVIYFVSIFTVLYALPFLLLAILYSAIVHKLRHLDIPGCNCSQRRRRQERNRTITIMAMIFVAAFFLCWTPFFIYAFLLCFKWHLDMPCSQINFRFTVILIAHLNSAINPFIYFLCSKSFRKGVRNVIPLCLEI</sequence>
<keyword evidence="6 8" id="KW-0675">Receptor</keyword>
<dbReference type="InterPro" id="IPR017452">
    <property type="entry name" value="GPCR_Rhodpsn_7TM"/>
</dbReference>
<accession>A0A913XVH8</accession>
<evidence type="ECO:0000256" key="3">
    <source>
        <dbReference type="ARBA" id="ARBA00022989"/>
    </source>
</evidence>
<keyword evidence="2 8" id="KW-0812">Transmembrane</keyword>
<dbReference type="RefSeq" id="XP_020910496.1">
    <property type="nucleotide sequence ID" value="XM_021054837.2"/>
</dbReference>
<organism evidence="11 12">
    <name type="scientific">Exaiptasia diaphana</name>
    <name type="common">Tropical sea anemone</name>
    <name type="synonym">Aiptasia pulchella</name>
    <dbReference type="NCBI Taxonomy" id="2652724"/>
    <lineage>
        <taxon>Eukaryota</taxon>
        <taxon>Metazoa</taxon>
        <taxon>Cnidaria</taxon>
        <taxon>Anthozoa</taxon>
        <taxon>Hexacorallia</taxon>
        <taxon>Actiniaria</taxon>
        <taxon>Aiptasiidae</taxon>
        <taxon>Exaiptasia</taxon>
    </lineage>
</organism>
<reference evidence="11" key="1">
    <citation type="submission" date="2022-11" db="UniProtKB">
        <authorList>
            <consortium name="EnsemblMetazoa"/>
        </authorList>
    </citation>
    <scope>IDENTIFICATION</scope>
</reference>
<proteinExistence type="inferred from homology"/>
<evidence type="ECO:0000256" key="9">
    <source>
        <dbReference type="SAM" id="Phobius"/>
    </source>
</evidence>
<evidence type="ECO:0000256" key="4">
    <source>
        <dbReference type="ARBA" id="ARBA00023040"/>
    </source>
</evidence>
<evidence type="ECO:0000313" key="12">
    <source>
        <dbReference type="Proteomes" id="UP000887567"/>
    </source>
</evidence>
<keyword evidence="4 8" id="KW-0297">G-protein coupled receptor</keyword>
<dbReference type="SUPFAM" id="SSF81321">
    <property type="entry name" value="Family A G protein-coupled receptor-like"/>
    <property type="match status" value="1"/>
</dbReference>
<dbReference type="KEGG" id="epa:110248321"/>
<feature type="transmembrane region" description="Helical" evidence="9">
    <location>
        <begin position="290"/>
        <end position="308"/>
    </location>
</feature>
<evidence type="ECO:0000256" key="8">
    <source>
        <dbReference type="RuleBase" id="RU000688"/>
    </source>
</evidence>
<feature type="transmembrane region" description="Helical" evidence="9">
    <location>
        <begin position="148"/>
        <end position="170"/>
    </location>
</feature>
<keyword evidence="7 8" id="KW-0807">Transducer</keyword>
<feature type="transmembrane region" description="Helical" evidence="9">
    <location>
        <begin position="56"/>
        <end position="76"/>
    </location>
</feature>
<dbReference type="PROSITE" id="PS00237">
    <property type="entry name" value="G_PROTEIN_RECEP_F1_1"/>
    <property type="match status" value="1"/>
</dbReference>
<dbReference type="PANTHER" id="PTHR45695:SF9">
    <property type="entry name" value="LEUCOKININ RECEPTOR"/>
    <property type="match status" value="1"/>
</dbReference>
<dbReference type="GO" id="GO:0005886">
    <property type="term" value="C:plasma membrane"/>
    <property type="evidence" value="ECO:0007669"/>
    <property type="project" value="TreeGrafter"/>
</dbReference>
<comment type="subcellular location">
    <subcellularLocation>
        <location evidence="1">Membrane</location>
        <topology evidence="1">Multi-pass membrane protein</topology>
    </subcellularLocation>
</comment>
<feature type="transmembrane region" description="Helical" evidence="9">
    <location>
        <begin position="26"/>
        <end position="47"/>
    </location>
</feature>
<evidence type="ECO:0000313" key="11">
    <source>
        <dbReference type="EnsemblMetazoa" id="XP_020910496.1"/>
    </source>
</evidence>